<dbReference type="PANTHER" id="PTHR37423">
    <property type="entry name" value="SOLUBLE LYTIC MUREIN TRANSGLYCOSYLASE-RELATED"/>
    <property type="match status" value="1"/>
</dbReference>
<feature type="domain" description="Lytic transglycosylase superhelical linker" evidence="4">
    <location>
        <begin position="413"/>
        <end position="477"/>
    </location>
</feature>
<reference evidence="6" key="1">
    <citation type="submission" date="2016-10" db="EMBL/GenBank/DDBJ databases">
        <authorList>
            <person name="Varghese N."/>
            <person name="Submissions S."/>
        </authorList>
    </citation>
    <scope>NUCLEOTIDE SEQUENCE [LARGE SCALE GENOMIC DNA]</scope>
    <source>
        <strain evidence="6">DSM 217</strain>
    </source>
</reference>
<dbReference type="AlphaFoldDB" id="A0A1H2TJK4"/>
<dbReference type="GO" id="GO:0042597">
    <property type="term" value="C:periplasmic space"/>
    <property type="evidence" value="ECO:0007669"/>
    <property type="project" value="InterPro"/>
</dbReference>
<dbReference type="Gene3D" id="1.10.530.10">
    <property type="match status" value="1"/>
</dbReference>
<dbReference type="Proteomes" id="UP000198816">
    <property type="component" value="Unassembled WGS sequence"/>
</dbReference>
<dbReference type="InterPro" id="IPR012289">
    <property type="entry name" value="Lytic_TGlycosylase_superhlx_L"/>
</dbReference>
<proteinExistence type="inferred from homology"/>
<dbReference type="RefSeq" id="WP_093029064.1">
    <property type="nucleotide sequence ID" value="NZ_FNNZ01000004.1"/>
</dbReference>
<dbReference type="InterPro" id="IPR008258">
    <property type="entry name" value="Transglycosylase_SLT_dom_1"/>
</dbReference>
<dbReference type="PANTHER" id="PTHR37423:SF5">
    <property type="entry name" value="SOLUBLE LYTIC MUREIN TRANSGLYCOSYLASE"/>
    <property type="match status" value="1"/>
</dbReference>
<sequence>MFACPSSVRDLSGASRSRASHALFFLLLGMLGQPCANDRPAFLAAERALGANDLATFDRLVADLTDYPLYPYLRFAVVTQDLAATSDEEIERFLTDFPQTQLATRLRLAYLARLAAAERWSDYARIYRPDDSTERRCLYLRSLIETGRRDEALAGVEPLWLSAGSQPDDCDPVFTAWADAGGLTTERILQRIRLAMEAGERGVARHLGGLLPDSEKYRYEAWRAVDADPSLVLDPASVDDRHPQRAAILAHGLVGLAPRSPATAADALASLRDVLSTDAAASDRAHAAIGQVLTRVGDPRGLAVWDGLRATEETTTEQEARLRAAVALRAWQRVADWVARMPEGAVKRDRWLYWQGRAETELGRDEASRITLARAADGRSLWAFLAADRLGLSYRLDHAWTPAEPKRIRALVTSPTLSRMRELSRLGRETDMRREWRELMAHLDGPDLMAAAYVADVMRWHDQAVPALARSGFWDDMELRFPVQHRTLVEEQAWQRGVEPDWILAVIRQESVFARTLASHAGAIGLMQLLPGTALEVSQTLDLDPPSRWDLLDPAVNITLGSAYLARMRDRFGHVALATAAYNAGPARVARWLPDACLEADLWILSIPFLETRRYVERVLAYRVIYGERLGLPPTRLSDWLPPVPGADFFGS</sequence>
<comment type="similarity">
    <text evidence="1">Belongs to the transglycosylase Slt family.</text>
</comment>
<protein>
    <submittedName>
        <fullName evidence="5">Soluble lytic murein transglycosylase</fullName>
    </submittedName>
</protein>
<dbReference type="Pfam" id="PF01464">
    <property type="entry name" value="SLT"/>
    <property type="match status" value="1"/>
</dbReference>
<dbReference type="CDD" id="cd13401">
    <property type="entry name" value="Slt70-like"/>
    <property type="match status" value="1"/>
</dbReference>
<name>A0A1H2TJK4_THIRO</name>
<evidence type="ECO:0000313" key="6">
    <source>
        <dbReference type="Proteomes" id="UP000198816"/>
    </source>
</evidence>
<dbReference type="SUPFAM" id="SSF48435">
    <property type="entry name" value="Bacterial muramidases"/>
    <property type="match status" value="1"/>
</dbReference>
<dbReference type="EMBL" id="FNNZ01000004">
    <property type="protein sequence ID" value="SDW43875.1"/>
    <property type="molecule type" value="Genomic_DNA"/>
</dbReference>
<evidence type="ECO:0000259" key="3">
    <source>
        <dbReference type="Pfam" id="PF01464"/>
    </source>
</evidence>
<dbReference type="InterPro" id="IPR023346">
    <property type="entry name" value="Lysozyme-like_dom_sf"/>
</dbReference>
<dbReference type="SUPFAM" id="SSF53955">
    <property type="entry name" value="Lysozyme-like"/>
    <property type="match status" value="1"/>
</dbReference>
<evidence type="ECO:0000259" key="4">
    <source>
        <dbReference type="Pfam" id="PF14718"/>
    </source>
</evidence>
<gene>
    <name evidence="5" type="ORF">SAMN05421783_10417</name>
</gene>
<dbReference type="OrthoDB" id="92254at2"/>
<dbReference type="Gene3D" id="1.10.1240.20">
    <property type="entry name" value="Lytic transglycosylase, superhelical linker domain"/>
    <property type="match status" value="1"/>
</dbReference>
<feature type="domain" description="Transglycosylase SLT" evidence="3">
    <location>
        <begin position="488"/>
        <end position="593"/>
    </location>
</feature>
<evidence type="ECO:0000256" key="2">
    <source>
        <dbReference type="ARBA" id="ARBA00022729"/>
    </source>
</evidence>
<dbReference type="GO" id="GO:0004553">
    <property type="term" value="F:hydrolase activity, hydrolyzing O-glycosyl compounds"/>
    <property type="evidence" value="ECO:0007669"/>
    <property type="project" value="InterPro"/>
</dbReference>
<dbReference type="STRING" id="1058.SAMN05421783_10417"/>
<dbReference type="InterPro" id="IPR008939">
    <property type="entry name" value="Lytic_TGlycosylase_superhlx_U"/>
</dbReference>
<dbReference type="Gene3D" id="1.25.20.10">
    <property type="entry name" value="Bacterial muramidases"/>
    <property type="match status" value="1"/>
</dbReference>
<evidence type="ECO:0000313" key="5">
    <source>
        <dbReference type="EMBL" id="SDW43875.1"/>
    </source>
</evidence>
<organism evidence="5 6">
    <name type="scientific">Thiocapsa roseopersicina</name>
    <dbReference type="NCBI Taxonomy" id="1058"/>
    <lineage>
        <taxon>Bacteria</taxon>
        <taxon>Pseudomonadati</taxon>
        <taxon>Pseudomonadota</taxon>
        <taxon>Gammaproteobacteria</taxon>
        <taxon>Chromatiales</taxon>
        <taxon>Chromatiaceae</taxon>
        <taxon>Thiocapsa</taxon>
    </lineage>
</organism>
<keyword evidence="6" id="KW-1185">Reference proteome</keyword>
<evidence type="ECO:0000256" key="1">
    <source>
        <dbReference type="ARBA" id="ARBA00007734"/>
    </source>
</evidence>
<dbReference type="Pfam" id="PF14718">
    <property type="entry name" value="SLT_L"/>
    <property type="match status" value="1"/>
</dbReference>
<keyword evidence="2" id="KW-0732">Signal</keyword>
<dbReference type="InterPro" id="IPR037061">
    <property type="entry name" value="Lytic_TGlycoase_superhlx_L_sf"/>
</dbReference>
<accession>A0A1H2TJK4</accession>